<gene>
    <name evidence="2" type="ORF">AU192_06640</name>
</gene>
<dbReference type="AlphaFoldDB" id="A0A101AAM9"/>
<sequence length="67" mass="7087">MSDSEGLPDDVPVADAVEQQRAASEPVLDEEAGADSEPNPPLEASPADWQEQLEAVEIDPEDDVAAE</sequence>
<proteinExistence type="predicted"/>
<dbReference type="EMBL" id="LQIR01000006">
    <property type="protein sequence ID" value="KUI19511.1"/>
    <property type="molecule type" value="Genomic_DNA"/>
</dbReference>
<dbReference type="RefSeq" id="WP_064394816.1">
    <property type="nucleotide sequence ID" value="NZ_LQIR01000006.1"/>
</dbReference>
<name>A0A101AAM9_9MYCO</name>
<dbReference type="Proteomes" id="UP000053707">
    <property type="component" value="Unassembled WGS sequence"/>
</dbReference>
<protein>
    <submittedName>
        <fullName evidence="2">Uncharacterized protein</fullName>
    </submittedName>
</protein>
<organism evidence="2 3">
    <name type="scientific">Mycobacterium lehmannii</name>
    <dbReference type="NCBI Taxonomy" id="2048550"/>
    <lineage>
        <taxon>Bacteria</taxon>
        <taxon>Bacillati</taxon>
        <taxon>Actinomycetota</taxon>
        <taxon>Actinomycetes</taxon>
        <taxon>Mycobacteriales</taxon>
        <taxon>Mycobacteriaceae</taxon>
        <taxon>Mycobacterium</taxon>
    </lineage>
</organism>
<evidence type="ECO:0000313" key="3">
    <source>
        <dbReference type="Proteomes" id="UP000053707"/>
    </source>
</evidence>
<feature type="region of interest" description="Disordered" evidence="1">
    <location>
        <begin position="1"/>
        <end position="50"/>
    </location>
</feature>
<reference evidence="2 3" key="1">
    <citation type="submission" date="2016-01" db="EMBL/GenBank/DDBJ databases">
        <authorList>
            <consortium name="TB Trials Study Group"/>
            <person name="Sutton G."/>
            <person name="Brinkac L."/>
            <person name="Sanka R."/>
            <person name="Adams M."/>
            <person name="Lau E.L."/>
            <person name="Macaden R."/>
            <person name="Grewal H.M.S."/>
        </authorList>
    </citation>
    <scope>NUCLEOTIDE SEQUENCE [LARGE SCALE GENOMIC DNA]</scope>
    <source>
        <strain evidence="2 3">IS-1744</strain>
    </source>
</reference>
<evidence type="ECO:0000256" key="1">
    <source>
        <dbReference type="SAM" id="MobiDB-lite"/>
    </source>
</evidence>
<comment type="caution">
    <text evidence="2">The sequence shown here is derived from an EMBL/GenBank/DDBJ whole genome shotgun (WGS) entry which is preliminary data.</text>
</comment>
<evidence type="ECO:0000313" key="2">
    <source>
        <dbReference type="EMBL" id="KUI19511.1"/>
    </source>
</evidence>
<accession>A0A101AAM9</accession>
<keyword evidence="3" id="KW-1185">Reference proteome</keyword>